<dbReference type="AlphaFoldDB" id="A0A3Q3BI90"/>
<keyword evidence="8" id="KW-0479">Metal-binding</keyword>
<evidence type="ECO:0000256" key="4">
    <source>
        <dbReference type="ARBA" id="ARBA00022759"/>
    </source>
</evidence>
<dbReference type="PROSITE" id="PS50804">
    <property type="entry name" value="SCAN_BOX"/>
    <property type="match status" value="1"/>
</dbReference>
<dbReference type="InterPro" id="IPR021109">
    <property type="entry name" value="Peptidase_aspartic_dom_sf"/>
</dbReference>
<dbReference type="CDD" id="cd00303">
    <property type="entry name" value="retropepsin_like"/>
    <property type="match status" value="1"/>
</dbReference>
<feature type="compositionally biased region" description="Polar residues" evidence="9">
    <location>
        <begin position="119"/>
        <end position="141"/>
    </location>
</feature>
<evidence type="ECO:0000259" key="11">
    <source>
        <dbReference type="PROSITE" id="PS50804"/>
    </source>
</evidence>
<dbReference type="PROSITE" id="PS50158">
    <property type="entry name" value="ZF_CCHC"/>
    <property type="match status" value="1"/>
</dbReference>
<dbReference type="InterPro" id="IPR001969">
    <property type="entry name" value="Aspartic_peptidase_AS"/>
</dbReference>
<organism evidence="13 14">
    <name type="scientific">Kryptolebias marmoratus</name>
    <name type="common">Mangrove killifish</name>
    <name type="synonym">Rivulus marmoratus</name>
    <dbReference type="NCBI Taxonomy" id="37003"/>
    <lineage>
        <taxon>Eukaryota</taxon>
        <taxon>Metazoa</taxon>
        <taxon>Chordata</taxon>
        <taxon>Craniata</taxon>
        <taxon>Vertebrata</taxon>
        <taxon>Euteleostomi</taxon>
        <taxon>Actinopterygii</taxon>
        <taxon>Neopterygii</taxon>
        <taxon>Teleostei</taxon>
        <taxon>Neoteleostei</taxon>
        <taxon>Acanthomorphata</taxon>
        <taxon>Ovalentaria</taxon>
        <taxon>Atherinomorphae</taxon>
        <taxon>Cyprinodontiformes</taxon>
        <taxon>Rivulidae</taxon>
        <taxon>Kryptolebias</taxon>
    </lineage>
</organism>
<dbReference type="Gene3D" id="2.40.70.10">
    <property type="entry name" value="Acid Proteases"/>
    <property type="match status" value="1"/>
</dbReference>
<evidence type="ECO:0000259" key="12">
    <source>
        <dbReference type="PROSITE" id="PS50994"/>
    </source>
</evidence>
<dbReference type="PROSITE" id="PS50994">
    <property type="entry name" value="INTEGRASE"/>
    <property type="match status" value="1"/>
</dbReference>
<evidence type="ECO:0000256" key="8">
    <source>
        <dbReference type="PROSITE-ProRule" id="PRU00047"/>
    </source>
</evidence>
<evidence type="ECO:0000256" key="3">
    <source>
        <dbReference type="ARBA" id="ARBA00022722"/>
    </source>
</evidence>
<feature type="domain" description="SCAN box" evidence="11">
    <location>
        <begin position="225"/>
        <end position="301"/>
    </location>
</feature>
<dbReference type="InterPro" id="IPR038269">
    <property type="entry name" value="SCAN_sf"/>
</dbReference>
<dbReference type="PANTHER" id="PTHR46888">
    <property type="entry name" value="ZINC KNUCKLE DOMAINCONTAINING PROTEIN-RELATED"/>
    <property type="match status" value="1"/>
</dbReference>
<dbReference type="Gene3D" id="4.10.60.10">
    <property type="entry name" value="Zinc finger, CCHC-type"/>
    <property type="match status" value="1"/>
</dbReference>
<dbReference type="GO" id="GO:0004519">
    <property type="term" value="F:endonuclease activity"/>
    <property type="evidence" value="ECO:0007669"/>
    <property type="project" value="UniProtKB-KW"/>
</dbReference>
<dbReference type="Gene3D" id="1.10.340.70">
    <property type="match status" value="1"/>
</dbReference>
<proteinExistence type="predicted"/>
<dbReference type="STRING" id="37003.ENSKMAP00000024514"/>
<reference evidence="13" key="2">
    <citation type="submission" date="2025-09" db="UniProtKB">
        <authorList>
            <consortium name="Ensembl"/>
        </authorList>
    </citation>
    <scope>IDENTIFICATION</scope>
</reference>
<evidence type="ECO:0000313" key="14">
    <source>
        <dbReference type="Proteomes" id="UP000264800"/>
    </source>
</evidence>
<evidence type="ECO:0000256" key="2">
    <source>
        <dbReference type="ARBA" id="ARBA00022695"/>
    </source>
</evidence>
<evidence type="ECO:0000256" key="5">
    <source>
        <dbReference type="ARBA" id="ARBA00022801"/>
    </source>
</evidence>
<dbReference type="GO" id="GO:0004190">
    <property type="term" value="F:aspartic-type endopeptidase activity"/>
    <property type="evidence" value="ECO:0007669"/>
    <property type="project" value="InterPro"/>
</dbReference>
<feature type="region of interest" description="Disordered" evidence="9">
    <location>
        <begin position="53"/>
        <end position="74"/>
    </location>
</feature>
<feature type="domain" description="CCHC-type" evidence="10">
    <location>
        <begin position="362"/>
        <end position="376"/>
    </location>
</feature>
<dbReference type="InterPro" id="IPR001878">
    <property type="entry name" value="Znf_CCHC"/>
</dbReference>
<dbReference type="Pfam" id="PF17921">
    <property type="entry name" value="Integrase_H2C2"/>
    <property type="match status" value="1"/>
</dbReference>
<dbReference type="SMART" id="SM00431">
    <property type="entry name" value="SCAN"/>
    <property type="match status" value="1"/>
</dbReference>
<protein>
    <recommendedName>
        <fullName evidence="7">Gypsy retrotransposon integrase-like protein 1</fullName>
    </recommendedName>
</protein>
<dbReference type="GO" id="GO:0003964">
    <property type="term" value="F:RNA-directed DNA polymerase activity"/>
    <property type="evidence" value="ECO:0007669"/>
    <property type="project" value="UniProtKB-KW"/>
</dbReference>
<dbReference type="InterPro" id="IPR036397">
    <property type="entry name" value="RNaseH_sf"/>
</dbReference>
<sequence>MQKSVKSKRHHGSMECATEEAQGDEDLPDVSGEQRSELQSFSELSALLKGLMQQHADQEVKWDQDRQRQDERWRKMQHQFSQLQQEVQTERREHQMQLEGAVADPGTLPGPAVRPKVPQSLQQRGSLPSTSEGLQASSLGPSSWKGPKMRPYGEDEDIEHYLTTFERIATGCQWPRTEWALHLAPLLSGKARAAYVAMDTDDTMDYDKVKTAVLEKFEISTETYRSRFRSTIVRDDETPKELRTRLKDLYEKWMIPKKKTREQIGDVVVLEQFLRVLSPDLRTWVKERNPTTSKDAAEMAEAFLAARRPHKGYMTLKQSSASLMGGKSGGGNGHRFKYPKESSTINSNNRVREFKQRGPLVCHSCGQTGHFKADCPGQQVSKTYMCFSPECFDLREEKTESVVPFRDQEHTVCVFIEGKPCVALLDSGSSHTLVRQDCLPRDTIFCGKVKVWCVHGDDVDYPIADVVLQVHDQEHLLTVGVMDKLPYQIVLGRDMPILGDLLAKRGKDLDISCEGLLAVTRSSSRRSQPEPGLNELPFANAEVPGEEGLKKHSLRKSRMQRRQDRVRGTKVAELLSEPEIDELLVIPSNIVQLQRQDPSLVPLFAKCSQESTQITEGVREVFIVKNERLYRRSRGGDQLVVPKSLRPIVLQLAHSVPWAGHLGYVKTFSRMSNRFFWPQQFSDTVQYCKSCPQCQLTAPCKKGDRAPLIPMPVIDTPFSRIAMDVVGPLEKSSSGHKYILVVCDYATRYPEAFPLRRVKARQIANCLIQMFSRVGIPREILTDQGSNF</sequence>
<keyword evidence="3" id="KW-0540">Nuclease</keyword>
<keyword evidence="8" id="KW-0863">Zinc-finger</keyword>
<dbReference type="GO" id="GO:0015074">
    <property type="term" value="P:DNA integration"/>
    <property type="evidence" value="ECO:0007669"/>
    <property type="project" value="InterPro"/>
</dbReference>
<dbReference type="SUPFAM" id="SSF57756">
    <property type="entry name" value="Retrovirus zinc finger-like domains"/>
    <property type="match status" value="1"/>
</dbReference>
<accession>A0A3Q3BI90</accession>
<dbReference type="InterPro" id="IPR012337">
    <property type="entry name" value="RNaseH-like_sf"/>
</dbReference>
<dbReference type="FunFam" id="1.10.340.70:FF:000001">
    <property type="entry name" value="Retrovirus-related Pol polyprotein from transposon gypsy-like Protein"/>
    <property type="match status" value="1"/>
</dbReference>
<feature type="region of interest" description="Disordered" evidence="9">
    <location>
        <begin position="522"/>
        <end position="541"/>
    </location>
</feature>
<dbReference type="GO" id="GO:0008270">
    <property type="term" value="F:zinc ion binding"/>
    <property type="evidence" value="ECO:0007669"/>
    <property type="project" value="UniProtKB-KW"/>
</dbReference>
<evidence type="ECO:0000256" key="6">
    <source>
        <dbReference type="ARBA" id="ARBA00022918"/>
    </source>
</evidence>
<dbReference type="PANTHER" id="PTHR46888:SF1">
    <property type="entry name" value="RIBONUCLEASE H"/>
    <property type="match status" value="1"/>
</dbReference>
<dbReference type="Ensembl" id="ENSKMAT00000024820.1">
    <property type="protein sequence ID" value="ENSKMAP00000024514.1"/>
    <property type="gene ID" value="ENSKMAG00000018163.1"/>
</dbReference>
<dbReference type="InterPro" id="IPR036875">
    <property type="entry name" value="Znf_CCHC_sf"/>
</dbReference>
<keyword evidence="5" id="KW-0378">Hydrolase</keyword>
<feature type="compositionally biased region" description="Basic and acidic residues" evidence="9">
    <location>
        <begin position="56"/>
        <end position="74"/>
    </location>
</feature>
<dbReference type="GO" id="GO:0006508">
    <property type="term" value="P:proteolysis"/>
    <property type="evidence" value="ECO:0007669"/>
    <property type="project" value="InterPro"/>
</dbReference>
<dbReference type="SUPFAM" id="SSF50630">
    <property type="entry name" value="Acid proteases"/>
    <property type="match status" value="1"/>
</dbReference>
<name>A0A3Q3BI90_KRYMA</name>
<keyword evidence="6" id="KW-0695">RNA-directed DNA polymerase</keyword>
<evidence type="ECO:0000259" key="10">
    <source>
        <dbReference type="PROSITE" id="PS50158"/>
    </source>
</evidence>
<dbReference type="Proteomes" id="UP000264800">
    <property type="component" value="Unplaced"/>
</dbReference>
<dbReference type="GeneTree" id="ENSGT01050000244855"/>
<evidence type="ECO:0000256" key="1">
    <source>
        <dbReference type="ARBA" id="ARBA00022679"/>
    </source>
</evidence>
<dbReference type="Gene3D" id="1.10.4020.10">
    <property type="entry name" value="DNA breaking-rejoining enzymes"/>
    <property type="match status" value="1"/>
</dbReference>
<dbReference type="SUPFAM" id="SSF53098">
    <property type="entry name" value="Ribonuclease H-like"/>
    <property type="match status" value="1"/>
</dbReference>
<dbReference type="Pfam" id="PF00098">
    <property type="entry name" value="zf-CCHC"/>
    <property type="match status" value="1"/>
</dbReference>
<reference evidence="13" key="1">
    <citation type="submission" date="2025-08" db="UniProtKB">
        <authorList>
            <consortium name="Ensembl"/>
        </authorList>
    </citation>
    <scope>IDENTIFICATION</scope>
</reference>
<feature type="compositionally biased region" description="Basic residues" evidence="9">
    <location>
        <begin position="1"/>
        <end position="11"/>
    </location>
</feature>
<dbReference type="Pfam" id="PF00665">
    <property type="entry name" value="rve"/>
    <property type="match status" value="1"/>
</dbReference>
<evidence type="ECO:0000313" key="13">
    <source>
        <dbReference type="Ensembl" id="ENSKMAP00000024514.1"/>
    </source>
</evidence>
<dbReference type="InterPro" id="IPR041588">
    <property type="entry name" value="Integrase_H2C2"/>
</dbReference>
<feature type="region of interest" description="Disordered" evidence="9">
    <location>
        <begin position="323"/>
        <end position="342"/>
    </location>
</feature>
<keyword evidence="8" id="KW-0862">Zinc</keyword>
<dbReference type="OMA" id="HERTTCI"/>
<keyword evidence="4" id="KW-0255">Endonuclease</keyword>
<keyword evidence="2" id="KW-0548">Nucleotidyltransferase</keyword>
<evidence type="ECO:0000256" key="7">
    <source>
        <dbReference type="ARBA" id="ARBA00039658"/>
    </source>
</evidence>
<dbReference type="InterPro" id="IPR001584">
    <property type="entry name" value="Integrase_cat-core"/>
</dbReference>
<dbReference type="SUPFAM" id="SSF47353">
    <property type="entry name" value="Retrovirus capsid dimerization domain-like"/>
    <property type="match status" value="1"/>
</dbReference>
<keyword evidence="1" id="KW-0808">Transferase</keyword>
<dbReference type="PROSITE" id="PS00141">
    <property type="entry name" value="ASP_PROTEASE"/>
    <property type="match status" value="1"/>
</dbReference>
<feature type="region of interest" description="Disordered" evidence="9">
    <location>
        <begin position="1"/>
        <end position="38"/>
    </location>
</feature>
<dbReference type="SMART" id="SM00343">
    <property type="entry name" value="ZnF_C2HC"/>
    <property type="match status" value="1"/>
</dbReference>
<feature type="region of interest" description="Disordered" evidence="9">
    <location>
        <begin position="102"/>
        <end position="148"/>
    </location>
</feature>
<evidence type="ECO:0000256" key="9">
    <source>
        <dbReference type="SAM" id="MobiDB-lite"/>
    </source>
</evidence>
<dbReference type="InterPro" id="IPR003309">
    <property type="entry name" value="SCAN_dom"/>
</dbReference>
<dbReference type="Gene3D" id="3.30.420.10">
    <property type="entry name" value="Ribonuclease H-like superfamily/Ribonuclease H"/>
    <property type="match status" value="1"/>
</dbReference>
<feature type="domain" description="Integrase catalytic" evidence="12">
    <location>
        <begin position="713"/>
        <end position="788"/>
    </location>
</feature>
<keyword evidence="14" id="KW-1185">Reference proteome</keyword>
<dbReference type="GO" id="GO:0003676">
    <property type="term" value="F:nucleic acid binding"/>
    <property type="evidence" value="ECO:0007669"/>
    <property type="project" value="InterPro"/>
</dbReference>
<feature type="compositionally biased region" description="Acidic residues" evidence="9">
    <location>
        <begin position="17"/>
        <end position="28"/>
    </location>
</feature>
<dbReference type="Pfam" id="PF02023">
    <property type="entry name" value="SCAN"/>
    <property type="match status" value="1"/>
</dbReference>